<dbReference type="Proteomes" id="UP000315901">
    <property type="component" value="Unassembled WGS sequence"/>
</dbReference>
<keyword evidence="3" id="KW-1185">Reference proteome</keyword>
<evidence type="ECO:0000313" key="2">
    <source>
        <dbReference type="EMBL" id="TPE55367.1"/>
    </source>
</evidence>
<dbReference type="InterPro" id="IPR007712">
    <property type="entry name" value="RelE/ParE_toxin"/>
</dbReference>
<keyword evidence="1" id="KW-1277">Toxin-antitoxin system</keyword>
<sequence>MMPLRFHPDTKLEISDSFQWYQAQSNGLGTKFIEELEDAFHSIQALPNTWPPMGKSHRRYILSRFPYSVIYTLMNEQILVVAVMHNHRKPGYWLKRS</sequence>
<reference evidence="2 3" key="1">
    <citation type="submission" date="2019-06" db="EMBL/GenBank/DDBJ databases">
        <title>A novel bacterium of genus Marinomonas, isolated from coastal sand.</title>
        <authorList>
            <person name="Huang H."/>
            <person name="Mo K."/>
            <person name="Hu Y."/>
        </authorList>
    </citation>
    <scope>NUCLEOTIDE SEQUENCE [LARGE SCALE GENOMIC DNA]</scope>
    <source>
        <strain evidence="2 3">HB171799</strain>
    </source>
</reference>
<comment type="caution">
    <text evidence="2">The sequence shown here is derived from an EMBL/GenBank/DDBJ whole genome shotgun (WGS) entry which is preliminary data.</text>
</comment>
<dbReference type="InterPro" id="IPR035093">
    <property type="entry name" value="RelE/ParE_toxin_dom_sf"/>
</dbReference>
<accession>A0A501X4N9</accession>
<dbReference type="Pfam" id="PF05016">
    <property type="entry name" value="ParE_toxin"/>
    <property type="match status" value="1"/>
</dbReference>
<evidence type="ECO:0000313" key="3">
    <source>
        <dbReference type="Proteomes" id="UP000315901"/>
    </source>
</evidence>
<evidence type="ECO:0000256" key="1">
    <source>
        <dbReference type="ARBA" id="ARBA00022649"/>
    </source>
</evidence>
<name>A0A501X4N9_9GAMM</name>
<dbReference type="Gene3D" id="3.30.2310.20">
    <property type="entry name" value="RelE-like"/>
    <property type="match status" value="1"/>
</dbReference>
<dbReference type="EMBL" id="VFRR01000002">
    <property type="protein sequence ID" value="TPE55367.1"/>
    <property type="molecule type" value="Genomic_DNA"/>
</dbReference>
<organism evidence="2 3">
    <name type="scientific">Maribrevibacterium harenarium</name>
    <dbReference type="NCBI Taxonomy" id="2589817"/>
    <lineage>
        <taxon>Bacteria</taxon>
        <taxon>Pseudomonadati</taxon>
        <taxon>Pseudomonadota</taxon>
        <taxon>Gammaproteobacteria</taxon>
        <taxon>Oceanospirillales</taxon>
        <taxon>Oceanospirillaceae</taxon>
        <taxon>Maribrevibacterium</taxon>
    </lineage>
</organism>
<dbReference type="RefSeq" id="WP_140587030.1">
    <property type="nucleotide sequence ID" value="NZ_VFRR01000002.1"/>
</dbReference>
<dbReference type="OrthoDB" id="9809155at2"/>
<gene>
    <name evidence="2" type="ORF">FJM67_02145</name>
</gene>
<proteinExistence type="predicted"/>
<protein>
    <submittedName>
        <fullName evidence="2">Type II toxin-antitoxin system RelE/ParE family toxin</fullName>
    </submittedName>
</protein>
<dbReference type="AlphaFoldDB" id="A0A501X4N9"/>